<feature type="compositionally biased region" description="Low complexity" evidence="1">
    <location>
        <begin position="12"/>
        <end position="43"/>
    </location>
</feature>
<feature type="region of interest" description="Disordered" evidence="1">
    <location>
        <begin position="369"/>
        <end position="396"/>
    </location>
</feature>
<accession>A0A5C5FVF7</accession>
<gene>
    <name evidence="3" type="ORF">DMC30DRAFT_262858</name>
</gene>
<feature type="compositionally biased region" description="Basic and acidic residues" evidence="1">
    <location>
        <begin position="486"/>
        <end position="499"/>
    </location>
</feature>
<feature type="compositionally biased region" description="Pro residues" evidence="1">
    <location>
        <begin position="288"/>
        <end position="302"/>
    </location>
</feature>
<dbReference type="STRING" id="5288.A0A5C5FVF7"/>
<feature type="region of interest" description="Disordered" evidence="1">
    <location>
        <begin position="108"/>
        <end position="130"/>
    </location>
</feature>
<proteinExistence type="predicted"/>
<feature type="domain" description="Myb-like" evidence="2">
    <location>
        <begin position="178"/>
        <end position="237"/>
    </location>
</feature>
<comment type="caution">
    <text evidence="3">The sequence shown here is derived from an EMBL/GenBank/DDBJ whole genome shotgun (WGS) entry which is preliminary data.</text>
</comment>
<feature type="domain" description="Myb-like" evidence="2">
    <location>
        <begin position="50"/>
        <end position="106"/>
    </location>
</feature>
<dbReference type="InterPro" id="IPR001005">
    <property type="entry name" value="SANT/Myb"/>
</dbReference>
<dbReference type="AlphaFoldDB" id="A0A5C5FVF7"/>
<dbReference type="PROSITE" id="PS50090">
    <property type="entry name" value="MYB_LIKE"/>
    <property type="match status" value="2"/>
</dbReference>
<dbReference type="Proteomes" id="UP000311382">
    <property type="component" value="Unassembled WGS sequence"/>
</dbReference>
<protein>
    <recommendedName>
        <fullName evidence="2">Myb-like domain-containing protein</fullName>
    </recommendedName>
</protein>
<dbReference type="EMBL" id="SOZI01000070">
    <property type="protein sequence ID" value="TNY20329.1"/>
    <property type="molecule type" value="Genomic_DNA"/>
</dbReference>
<feature type="compositionally biased region" description="Basic and acidic residues" evidence="1">
    <location>
        <begin position="108"/>
        <end position="125"/>
    </location>
</feature>
<reference evidence="3 4" key="1">
    <citation type="submission" date="2019-03" db="EMBL/GenBank/DDBJ databases">
        <title>Rhodosporidium diobovatum UCD-FST 08-225 genome sequencing, assembly, and annotation.</title>
        <authorList>
            <person name="Fakankun I.U."/>
            <person name="Fristensky B."/>
            <person name="Levin D.B."/>
        </authorList>
    </citation>
    <scope>NUCLEOTIDE SEQUENCE [LARGE SCALE GENOMIC DNA]</scope>
    <source>
        <strain evidence="3 4">UCD-FST 08-225</strain>
    </source>
</reference>
<feature type="region of interest" description="Disordered" evidence="1">
    <location>
        <begin position="1"/>
        <end position="79"/>
    </location>
</feature>
<keyword evidence="4" id="KW-1185">Reference proteome</keyword>
<feature type="region of interest" description="Disordered" evidence="1">
    <location>
        <begin position="281"/>
        <end position="341"/>
    </location>
</feature>
<sequence length="499" mass="52259">MTSCNPDPADVASSPSSAASSSPPASPPRTRAPSSASTPRTTPITLTQAPSTHRKGRWTRAEHDEVLRVGGDAGPSASWERLRGLLNGDARDRSTAALKVRYAQLVRERTERERDEPRRAGQEEDLKVDEEDVSVDAVTRVNTASEQEDLGQGVLPWLVAALSASSFLQPSTVPSPAPWSLDEDAALLASMATPPLGPTTWTKIVALVRRVYMLGLGQGRPWGRSEKETRERWEQLLAHRAPSPLNWPDSVAPALTQILQRLTDVLQAELDVSNPAIAATMRRDSHKPPPGPLHLPVQPQPQPHKAQGLGRAAPPFPSRESPVSGTSALPVPASRQLQQQQQVPVIDSQMDARGQLSVHVHVQAPSHAGLAASGSGVGTAPPSASSPPHSHSHPHELRRASVPFVGGADGAGLVRPAPIALATVGAPSVSALGLGLGVDGADGGAVGEARKRSLSVGGGGGAAGGGGGEDGRDGWPEGIGEGEWWSEERAVKRARRESA</sequence>
<evidence type="ECO:0000313" key="4">
    <source>
        <dbReference type="Proteomes" id="UP000311382"/>
    </source>
</evidence>
<evidence type="ECO:0000259" key="2">
    <source>
        <dbReference type="PROSITE" id="PS50090"/>
    </source>
</evidence>
<evidence type="ECO:0000313" key="3">
    <source>
        <dbReference type="EMBL" id="TNY20329.1"/>
    </source>
</evidence>
<dbReference type="CDD" id="cd00167">
    <property type="entry name" value="SANT"/>
    <property type="match status" value="1"/>
</dbReference>
<feature type="compositionally biased region" description="Low complexity" evidence="1">
    <location>
        <begin position="371"/>
        <end position="389"/>
    </location>
</feature>
<dbReference type="OrthoDB" id="10666240at2759"/>
<feature type="region of interest" description="Disordered" evidence="1">
    <location>
        <begin position="452"/>
        <end position="499"/>
    </location>
</feature>
<feature type="compositionally biased region" description="Gly residues" evidence="1">
    <location>
        <begin position="456"/>
        <end position="468"/>
    </location>
</feature>
<name>A0A5C5FVF7_9BASI</name>
<organism evidence="3 4">
    <name type="scientific">Rhodotorula diobovata</name>
    <dbReference type="NCBI Taxonomy" id="5288"/>
    <lineage>
        <taxon>Eukaryota</taxon>
        <taxon>Fungi</taxon>
        <taxon>Dikarya</taxon>
        <taxon>Basidiomycota</taxon>
        <taxon>Pucciniomycotina</taxon>
        <taxon>Microbotryomycetes</taxon>
        <taxon>Sporidiobolales</taxon>
        <taxon>Sporidiobolaceae</taxon>
        <taxon>Rhodotorula</taxon>
    </lineage>
</organism>
<evidence type="ECO:0000256" key="1">
    <source>
        <dbReference type="SAM" id="MobiDB-lite"/>
    </source>
</evidence>